<keyword evidence="2" id="KW-0472">Membrane</keyword>
<dbReference type="OrthoDB" id="6655985at2"/>
<comment type="caution">
    <text evidence="3">The sequence shown here is derived from an EMBL/GenBank/DDBJ whole genome shotgun (WGS) entry which is preliminary data.</text>
</comment>
<sequence>MTASRFNWQNIRLYSWLIGAMACLLGAVIFWAVTDVNELVVVSEPIEETQVQIQPEKVAATTNLGSLMNQVRPLEMTTRMVASGNHSPEFRGTKFIQDNAKSYTIELFRAADEEVITNFLRSQEQRKNFIYIRLSAENKAEQYVLAYGVYKQEVDLKSELTLLKLNLPASVQPHAVQLGQYAALVNDMGSEELSSSQQLYAVALKPAALPVIDETVLAQVKSTLNATIAANRNTTTRTTVTRQDAQGNVVDVQRSQTVEKPKDAPVNAPEKKAPPQEISDPFN</sequence>
<feature type="compositionally biased region" description="Basic and acidic residues" evidence="1">
    <location>
        <begin position="257"/>
        <end position="274"/>
    </location>
</feature>
<dbReference type="Gene3D" id="3.30.70.1070">
    <property type="entry name" value="Sporulation related repeat"/>
    <property type="match status" value="1"/>
</dbReference>
<accession>A0A4R1XYC2</accession>
<reference evidence="3 4" key="1">
    <citation type="submission" date="2019-03" db="EMBL/GenBank/DDBJ databases">
        <title>Genomic analyses of the natural microbiome of Caenorhabditis elegans.</title>
        <authorList>
            <person name="Samuel B."/>
        </authorList>
    </citation>
    <scope>NUCLEOTIDE SEQUENCE [LARGE SCALE GENOMIC DNA]</scope>
    <source>
        <strain evidence="3 4">JUb89</strain>
    </source>
</reference>
<evidence type="ECO:0000256" key="2">
    <source>
        <dbReference type="SAM" id="Phobius"/>
    </source>
</evidence>
<feature type="region of interest" description="Disordered" evidence="1">
    <location>
        <begin position="246"/>
        <end position="283"/>
    </location>
</feature>
<evidence type="ECO:0000313" key="3">
    <source>
        <dbReference type="EMBL" id="TCM69126.1"/>
    </source>
</evidence>
<dbReference type="Proteomes" id="UP000294963">
    <property type="component" value="Unassembled WGS sequence"/>
</dbReference>
<protein>
    <submittedName>
        <fullName evidence="3">Uncharacterized protein</fullName>
    </submittedName>
</protein>
<dbReference type="EMBL" id="SLVJ01000003">
    <property type="protein sequence ID" value="TCM69126.1"/>
    <property type="molecule type" value="Genomic_DNA"/>
</dbReference>
<keyword evidence="2" id="KW-0812">Transmembrane</keyword>
<dbReference type="GO" id="GO:0042834">
    <property type="term" value="F:peptidoglycan binding"/>
    <property type="evidence" value="ECO:0007669"/>
    <property type="project" value="InterPro"/>
</dbReference>
<proteinExistence type="predicted"/>
<evidence type="ECO:0000256" key="1">
    <source>
        <dbReference type="SAM" id="MobiDB-lite"/>
    </source>
</evidence>
<evidence type="ECO:0000313" key="4">
    <source>
        <dbReference type="Proteomes" id="UP000294963"/>
    </source>
</evidence>
<feature type="transmembrane region" description="Helical" evidence="2">
    <location>
        <begin position="12"/>
        <end position="33"/>
    </location>
</feature>
<dbReference type="PROSITE" id="PS51257">
    <property type="entry name" value="PROKAR_LIPOPROTEIN"/>
    <property type="match status" value="1"/>
</dbReference>
<keyword evidence="2" id="KW-1133">Transmembrane helix</keyword>
<organism evidence="3 4">
    <name type="scientific">Acinetobacter calcoaceticus</name>
    <dbReference type="NCBI Taxonomy" id="471"/>
    <lineage>
        <taxon>Bacteria</taxon>
        <taxon>Pseudomonadati</taxon>
        <taxon>Pseudomonadota</taxon>
        <taxon>Gammaproteobacteria</taxon>
        <taxon>Moraxellales</taxon>
        <taxon>Moraxellaceae</taxon>
        <taxon>Acinetobacter</taxon>
        <taxon>Acinetobacter calcoaceticus/baumannii complex</taxon>
    </lineage>
</organism>
<gene>
    <name evidence="3" type="ORF">EC844_10371</name>
</gene>
<name>A0A4R1XYC2_ACICA</name>
<keyword evidence="4" id="KW-1185">Reference proteome</keyword>
<dbReference type="InterPro" id="IPR036680">
    <property type="entry name" value="SPOR-like_sf"/>
</dbReference>
<dbReference type="AlphaFoldDB" id="A0A4R1XYC2"/>